<dbReference type="EMBL" id="OCNJ01000014">
    <property type="protein sequence ID" value="SOE00715.1"/>
    <property type="molecule type" value="Genomic_DNA"/>
</dbReference>
<evidence type="ECO:0000256" key="1">
    <source>
        <dbReference type="SAM" id="MobiDB-lite"/>
    </source>
</evidence>
<keyword evidence="3" id="KW-1185">Reference proteome</keyword>
<gene>
    <name evidence="2" type="ORF">SAMN05421508_1141</name>
</gene>
<dbReference type="AlphaFoldDB" id="A0A286GYV3"/>
<evidence type="ECO:0000313" key="2">
    <source>
        <dbReference type="EMBL" id="SOE00715.1"/>
    </source>
</evidence>
<accession>A0A286GYV3</accession>
<sequence>MAVAEMGEVKGVLADFEPRIRSVVHASWVEFLDLQKARRFMYARTRANAYFDILAQNAIQEFEGDRHIRVLAKGSTVQFLFRERVLLRFKKANANGVGSNIETQEVLNFIDPQLNIPGLLPDVHRVEVCYQPDALGMQLQEVAVVARNRTKRVWAYPLEGGAIAEVIPLPARSPDEMPPTVIPKKRKKESKEQE</sequence>
<dbReference type="RefSeq" id="WP_141415228.1">
    <property type="nucleotide sequence ID" value="NZ_OCNJ01000014.1"/>
</dbReference>
<dbReference type="Proteomes" id="UP000219621">
    <property type="component" value="Unassembled WGS sequence"/>
</dbReference>
<proteinExistence type="predicted"/>
<evidence type="ECO:0000313" key="3">
    <source>
        <dbReference type="Proteomes" id="UP000219621"/>
    </source>
</evidence>
<dbReference type="OrthoDB" id="8478738at2"/>
<reference evidence="2 3" key="1">
    <citation type="submission" date="2017-09" db="EMBL/GenBank/DDBJ databases">
        <authorList>
            <person name="Ehlers B."/>
            <person name="Leendertz F.H."/>
        </authorList>
    </citation>
    <scope>NUCLEOTIDE SEQUENCE [LARGE SCALE GENOMIC DNA]</scope>
    <source>
        <strain evidence="2 3">USBA 140</strain>
    </source>
</reference>
<name>A0A286GYV3_9PROT</name>
<protein>
    <submittedName>
        <fullName evidence="2">Uncharacterized protein</fullName>
    </submittedName>
</protein>
<organism evidence="2 3">
    <name type="scientific">Caenispirillum bisanense</name>
    <dbReference type="NCBI Taxonomy" id="414052"/>
    <lineage>
        <taxon>Bacteria</taxon>
        <taxon>Pseudomonadati</taxon>
        <taxon>Pseudomonadota</taxon>
        <taxon>Alphaproteobacteria</taxon>
        <taxon>Rhodospirillales</taxon>
        <taxon>Novispirillaceae</taxon>
        <taxon>Caenispirillum</taxon>
    </lineage>
</organism>
<feature type="region of interest" description="Disordered" evidence="1">
    <location>
        <begin position="170"/>
        <end position="194"/>
    </location>
</feature>